<keyword evidence="2" id="KW-1185">Reference proteome</keyword>
<comment type="caution">
    <text evidence="1">The sequence shown here is derived from an EMBL/GenBank/DDBJ whole genome shotgun (WGS) entry which is preliminary data.</text>
</comment>
<reference evidence="1" key="1">
    <citation type="submission" date="2021-01" db="EMBL/GenBank/DDBJ databases">
        <title>Marivirga aurantiaca sp. nov., isolated from intertidal surface sediments.</title>
        <authorList>
            <person name="Zhang M."/>
        </authorList>
    </citation>
    <scope>NUCLEOTIDE SEQUENCE</scope>
    <source>
        <strain evidence="1">S37H4</strain>
    </source>
</reference>
<name>A0A934WXS1_9BACT</name>
<dbReference type="InterPro" id="IPR036116">
    <property type="entry name" value="FN3_sf"/>
</dbReference>
<dbReference type="RefSeq" id="WP_201430527.1">
    <property type="nucleotide sequence ID" value="NZ_JAEQBW010000002.1"/>
</dbReference>
<dbReference type="SUPFAM" id="SSF49265">
    <property type="entry name" value="Fibronectin type III"/>
    <property type="match status" value="1"/>
</dbReference>
<dbReference type="InterPro" id="IPR013783">
    <property type="entry name" value="Ig-like_fold"/>
</dbReference>
<dbReference type="EMBL" id="JAEQBW010000002">
    <property type="protein sequence ID" value="MBK6264861.1"/>
    <property type="molecule type" value="Genomic_DNA"/>
</dbReference>
<dbReference type="InterPro" id="IPR026341">
    <property type="entry name" value="T9SS_type_B"/>
</dbReference>
<evidence type="ECO:0000313" key="2">
    <source>
        <dbReference type="Proteomes" id="UP000611723"/>
    </source>
</evidence>
<sequence>MKNIYLFILASSISFLGWGQGSYSSANGLFEVDYLKGCEGTTITLTPTGPSGTYFPCFDADLSDLLSTENQTCFENQASEVNKYEFTYTEAGVYDILLLIQLSNSQLFDSLTIEIMDPELPAVALSNCNGEVRIGLDPELENFDFYNITFGDGSPPQDFSINEFPITHNYADNSQSYTIQATGSFDNSGFNNCGNDTFTKNFIPEELEESAAEITSIDLISSTSFEIDYTTNENQIYKLQIKQNNNGSFQDVAIITSETGGTYLFQDLDLNANFYCIRIISESLCNGQSLNSDEICTIRFSGDAGADGNLLDWNSSSFENTLLYKNGVEIYNGDAPFLDINVLCGQSDTYQLVGINASGIETRSLPIDLVAESGTPQIPISQIATRVLSSSEVEISWEVPPGLQPNDYIIYKKRNAGENYFSIGTTSSTNFTDIAVSTQNKIHYYSIVYTNSCGGSSEPLIVAPNILLKANQTENTLTFSWNNYTGYDTLLKEYIVKKYDGDKNLLEEWNQGLETSLNDDVANAEEQKYSYQVEAISENGQVSYSNEVEYKIPSTFFVPSGFTPNGDSRNEEIKVVGKFIDQVEFSIYNRWGTLIFKSNELEKGWDGFLQDREAPEGTYTYTIKVKDEYGEEYFKSGVFNLIR</sequence>
<dbReference type="Proteomes" id="UP000611723">
    <property type="component" value="Unassembled WGS sequence"/>
</dbReference>
<dbReference type="AlphaFoldDB" id="A0A934WXS1"/>
<evidence type="ECO:0000313" key="1">
    <source>
        <dbReference type="EMBL" id="MBK6264861.1"/>
    </source>
</evidence>
<organism evidence="1 2">
    <name type="scientific">Marivirga aurantiaca</name>
    <dbReference type="NCBI Taxonomy" id="2802615"/>
    <lineage>
        <taxon>Bacteria</taxon>
        <taxon>Pseudomonadati</taxon>
        <taxon>Bacteroidota</taxon>
        <taxon>Cytophagia</taxon>
        <taxon>Cytophagales</taxon>
        <taxon>Marivirgaceae</taxon>
        <taxon>Marivirga</taxon>
    </lineage>
</organism>
<gene>
    <name evidence="1" type="ORF">JKA74_07420</name>
</gene>
<dbReference type="Pfam" id="PF13585">
    <property type="entry name" value="CHU_C"/>
    <property type="match status" value="1"/>
</dbReference>
<accession>A0A934WXS1</accession>
<dbReference type="Gene3D" id="2.60.40.10">
    <property type="entry name" value="Immunoglobulins"/>
    <property type="match status" value="1"/>
</dbReference>
<protein>
    <submittedName>
        <fullName evidence="1">Gliding motility-associated C-terminal domain-containing protein</fullName>
    </submittedName>
</protein>
<proteinExistence type="predicted"/>
<dbReference type="NCBIfam" id="TIGR04131">
    <property type="entry name" value="Bac_Flav_CTERM"/>
    <property type="match status" value="1"/>
</dbReference>